<evidence type="ECO:0000259" key="10">
    <source>
        <dbReference type="Pfam" id="PF08245"/>
    </source>
</evidence>
<keyword evidence="5 7" id="KW-0547">Nucleotide-binding</keyword>
<dbReference type="eggNOG" id="COG0771">
    <property type="taxonomic scope" value="Bacteria"/>
</dbReference>
<accession>Q7M7X1</accession>
<keyword evidence="7 8" id="KW-0133">Cell shape</keyword>
<evidence type="ECO:0000256" key="6">
    <source>
        <dbReference type="ARBA" id="ARBA00022840"/>
    </source>
</evidence>
<dbReference type="GO" id="GO:0071555">
    <property type="term" value="P:cell wall organization"/>
    <property type="evidence" value="ECO:0007669"/>
    <property type="project" value="UniProtKB-KW"/>
</dbReference>
<keyword evidence="3 7" id="KW-0963">Cytoplasm</keyword>
<dbReference type="SUPFAM" id="SSF53623">
    <property type="entry name" value="MurD-like peptide ligases, catalytic domain"/>
    <property type="match status" value="1"/>
</dbReference>
<evidence type="ECO:0000256" key="7">
    <source>
        <dbReference type="HAMAP-Rule" id="MF_00639"/>
    </source>
</evidence>
<organism evidence="11 12">
    <name type="scientific">Wolinella succinogenes (strain ATCC 29543 / DSM 1740 / CCUG 13145 / JCM 31913 / LMG 7466 / NCTC 11488 / FDC 602W)</name>
    <name type="common">Vibrio succinogenes</name>
    <dbReference type="NCBI Taxonomy" id="273121"/>
    <lineage>
        <taxon>Bacteria</taxon>
        <taxon>Pseudomonadati</taxon>
        <taxon>Campylobacterota</taxon>
        <taxon>Epsilonproteobacteria</taxon>
        <taxon>Campylobacterales</taxon>
        <taxon>Helicobacteraceae</taxon>
        <taxon>Wolinella</taxon>
    </lineage>
</organism>
<keyword evidence="6 7" id="KW-0067">ATP-binding</keyword>
<evidence type="ECO:0000256" key="5">
    <source>
        <dbReference type="ARBA" id="ARBA00022741"/>
    </source>
</evidence>
<comment type="catalytic activity">
    <reaction evidence="7 8">
        <text>UDP-N-acetyl-alpha-D-muramoyl-L-alanine + D-glutamate + ATP = UDP-N-acetyl-alpha-D-muramoyl-L-alanyl-D-glutamate + ADP + phosphate + H(+)</text>
        <dbReference type="Rhea" id="RHEA:16429"/>
        <dbReference type="ChEBI" id="CHEBI:15378"/>
        <dbReference type="ChEBI" id="CHEBI:29986"/>
        <dbReference type="ChEBI" id="CHEBI:30616"/>
        <dbReference type="ChEBI" id="CHEBI:43474"/>
        <dbReference type="ChEBI" id="CHEBI:83898"/>
        <dbReference type="ChEBI" id="CHEBI:83900"/>
        <dbReference type="ChEBI" id="CHEBI:456216"/>
        <dbReference type="EC" id="6.3.2.9"/>
    </reaction>
</comment>
<keyword evidence="4 7" id="KW-0436">Ligase</keyword>
<dbReference type="PANTHER" id="PTHR43692">
    <property type="entry name" value="UDP-N-ACETYLMURAMOYLALANINE--D-GLUTAMATE LIGASE"/>
    <property type="match status" value="1"/>
</dbReference>
<keyword evidence="7 8" id="KW-0961">Cell wall biogenesis/degradation</keyword>
<evidence type="ECO:0000313" key="12">
    <source>
        <dbReference type="Proteomes" id="UP000000422"/>
    </source>
</evidence>
<dbReference type="HOGENOM" id="CLU_032540_2_0_7"/>
<comment type="subcellular location">
    <subcellularLocation>
        <location evidence="1 7 8">Cytoplasm</location>
    </subcellularLocation>
</comment>
<dbReference type="Gene3D" id="3.90.190.20">
    <property type="entry name" value="Mur ligase, C-terminal domain"/>
    <property type="match status" value="1"/>
</dbReference>
<feature type="domain" description="Mur ligase central" evidence="10">
    <location>
        <begin position="91"/>
        <end position="192"/>
    </location>
</feature>
<dbReference type="Proteomes" id="UP000000422">
    <property type="component" value="Chromosome"/>
</dbReference>
<keyword evidence="7 8" id="KW-0131">Cell cycle</keyword>
<dbReference type="GO" id="GO:0008764">
    <property type="term" value="F:UDP-N-acetylmuramoylalanine-D-glutamate ligase activity"/>
    <property type="evidence" value="ECO:0007669"/>
    <property type="project" value="UniProtKB-UniRule"/>
</dbReference>
<dbReference type="Gene3D" id="3.40.1190.10">
    <property type="entry name" value="Mur-like, catalytic domain"/>
    <property type="match status" value="1"/>
</dbReference>
<dbReference type="InterPro" id="IPR013221">
    <property type="entry name" value="Mur_ligase_cen"/>
</dbReference>
<keyword evidence="12" id="KW-1185">Reference proteome</keyword>
<keyword evidence="7 8" id="KW-0573">Peptidoglycan synthesis</keyword>
<evidence type="ECO:0000256" key="4">
    <source>
        <dbReference type="ARBA" id="ARBA00022598"/>
    </source>
</evidence>
<dbReference type="EMBL" id="BX571662">
    <property type="protein sequence ID" value="CAE11037.1"/>
    <property type="molecule type" value="Genomic_DNA"/>
</dbReference>
<dbReference type="SUPFAM" id="SSF53244">
    <property type="entry name" value="MurD-like peptide ligases, peptide-binding domain"/>
    <property type="match status" value="1"/>
</dbReference>
<dbReference type="AlphaFoldDB" id="Q7M7X1"/>
<dbReference type="NCBIfam" id="TIGR01087">
    <property type="entry name" value="murD"/>
    <property type="match status" value="1"/>
</dbReference>
<reference evidence="11 12" key="1">
    <citation type="journal article" date="2003" name="Proc. Natl. Acad. Sci. U.S.A.">
        <title>Complete genome sequence and analysis of Wolinella succinogenes.</title>
        <authorList>
            <person name="Baar C."/>
            <person name="Eppinger M."/>
            <person name="Raddatz G."/>
            <person name="Simon JM."/>
            <person name="Lanz C."/>
            <person name="Klimmek O."/>
            <person name="Nandakumar R."/>
            <person name="Gross R."/>
            <person name="Rosinus A."/>
            <person name="Keller H."/>
            <person name="Jagtap P."/>
            <person name="Linke B."/>
            <person name="Meyer F."/>
            <person name="Lederer H."/>
            <person name="Schuster S.C."/>
        </authorList>
    </citation>
    <scope>NUCLEOTIDE SEQUENCE [LARGE SCALE GENOMIC DNA]</scope>
    <source>
        <strain evidence="12">ATCC 29543 / DSM 1740 / CCUG 13145 / JCM 31913 / LMG 7466 / NCTC 11488 / FDC 602W</strain>
    </source>
</reference>
<dbReference type="HAMAP" id="MF_00639">
    <property type="entry name" value="MurD"/>
    <property type="match status" value="1"/>
</dbReference>
<evidence type="ECO:0000256" key="3">
    <source>
        <dbReference type="ARBA" id="ARBA00022490"/>
    </source>
</evidence>
<dbReference type="GO" id="GO:0008360">
    <property type="term" value="P:regulation of cell shape"/>
    <property type="evidence" value="ECO:0007669"/>
    <property type="project" value="UniProtKB-KW"/>
</dbReference>
<evidence type="ECO:0000256" key="1">
    <source>
        <dbReference type="ARBA" id="ARBA00004496"/>
    </source>
</evidence>
<protein>
    <recommendedName>
        <fullName evidence="7 8">UDP-N-acetylmuramoylalanine--D-glutamate ligase</fullName>
        <ecNumber evidence="7 8">6.3.2.9</ecNumber>
    </recommendedName>
    <alternativeName>
        <fullName evidence="7">D-glutamic acid-adding enzyme</fullName>
    </alternativeName>
    <alternativeName>
        <fullName evidence="7">UDP-N-acetylmuramoyl-L-alanyl-D-glutamate synthetase</fullName>
    </alternativeName>
</protein>
<gene>
    <name evidence="11" type="primary">MURD</name>
    <name evidence="7" type="synonym">murD</name>
    <name evidence="11" type="ordered locus">WS2037</name>
</gene>
<dbReference type="EC" id="6.3.2.9" evidence="7 8"/>
<comment type="similarity">
    <text evidence="7">Belongs to the MurCDEF family.</text>
</comment>
<dbReference type="GO" id="GO:0051301">
    <property type="term" value="P:cell division"/>
    <property type="evidence" value="ECO:0007669"/>
    <property type="project" value="UniProtKB-KW"/>
</dbReference>
<dbReference type="Pfam" id="PF02875">
    <property type="entry name" value="Mur_ligase_C"/>
    <property type="match status" value="1"/>
</dbReference>
<dbReference type="Pfam" id="PF08245">
    <property type="entry name" value="Mur_ligase_M"/>
    <property type="match status" value="1"/>
</dbReference>
<dbReference type="InterPro" id="IPR036615">
    <property type="entry name" value="Mur_ligase_C_dom_sf"/>
</dbReference>
<evidence type="ECO:0000256" key="8">
    <source>
        <dbReference type="RuleBase" id="RU003664"/>
    </source>
</evidence>
<dbReference type="DNASU" id="2553889"/>
<dbReference type="GO" id="GO:0005737">
    <property type="term" value="C:cytoplasm"/>
    <property type="evidence" value="ECO:0007669"/>
    <property type="project" value="UniProtKB-SubCell"/>
</dbReference>
<evidence type="ECO:0000256" key="2">
    <source>
        <dbReference type="ARBA" id="ARBA00004752"/>
    </source>
</evidence>
<dbReference type="InterPro" id="IPR004101">
    <property type="entry name" value="Mur_ligase_C"/>
</dbReference>
<dbReference type="InterPro" id="IPR005762">
    <property type="entry name" value="MurD"/>
</dbReference>
<dbReference type="KEGG" id="wsu:WS2037"/>
<dbReference type="STRING" id="273121.WS2037"/>
<feature type="binding site" evidence="7">
    <location>
        <begin position="93"/>
        <end position="99"/>
    </location>
    <ligand>
        <name>ATP</name>
        <dbReference type="ChEBI" id="CHEBI:30616"/>
    </ligand>
</feature>
<dbReference type="PANTHER" id="PTHR43692:SF1">
    <property type="entry name" value="UDP-N-ACETYLMURAMOYLALANINE--D-GLUTAMATE LIGASE"/>
    <property type="match status" value="1"/>
</dbReference>
<evidence type="ECO:0000259" key="9">
    <source>
        <dbReference type="Pfam" id="PF02875"/>
    </source>
</evidence>
<dbReference type="UniPathway" id="UPA00219"/>
<name>Q7M7X1_WOLSU</name>
<dbReference type="RefSeq" id="WP_011139819.1">
    <property type="nucleotide sequence ID" value="NC_005090.1"/>
</dbReference>
<dbReference type="InterPro" id="IPR036565">
    <property type="entry name" value="Mur-like_cat_sf"/>
</dbReference>
<dbReference type="GO" id="GO:0005524">
    <property type="term" value="F:ATP binding"/>
    <property type="evidence" value="ECO:0007669"/>
    <property type="project" value="UniProtKB-UniRule"/>
</dbReference>
<keyword evidence="7 8" id="KW-0132">Cell division</keyword>
<comment type="function">
    <text evidence="7 8">Cell wall formation. Catalyzes the addition of glutamate to the nucleotide precursor UDP-N-acetylmuramoyl-L-alanine (UMA).</text>
</comment>
<sequence>MKLSLFGYGKTNRAIAERFAPCDIYDDSFEESGVDSLGNRLLPPRLFDPESSDVEVTTPGIPPHHPLIQRARHLQSEYDFFADSIPYSIWISGTNGKTTTTEMIQHLLAPKDSECGGNIGTPLAKLNPKAPIWVLETSSFTLHYTQKAKPNLYLLLPISEDHISWHGSYEAYIKAKLKPLGALKEKEVAIIPKRFLGTPTRGTLIGYEDTAELIDYFGMEREKIGFLEPFLMDAVMALAVYKILFDEIPYERLNEFKIGAHKIEEFTDGLGRLWVDDSKATNVDAANEAVKRYEGRFVHLILGGDDKGADLTPLFELLEGRSLQIYAIGSNALKIERLAKERGIACKVCERLEKAVEAIRQNLKANEVALLSPAAASLDQFSSYKERGDSFKRYALL</sequence>
<evidence type="ECO:0000313" key="11">
    <source>
        <dbReference type="EMBL" id="CAE11037.1"/>
    </source>
</evidence>
<comment type="pathway">
    <text evidence="2 7 8">Cell wall biogenesis; peptidoglycan biosynthesis.</text>
</comment>
<feature type="domain" description="Mur ligase C-terminal" evidence="9">
    <location>
        <begin position="271"/>
        <end position="374"/>
    </location>
</feature>
<proteinExistence type="inferred from homology"/>
<dbReference type="GO" id="GO:0009252">
    <property type="term" value="P:peptidoglycan biosynthetic process"/>
    <property type="evidence" value="ECO:0007669"/>
    <property type="project" value="UniProtKB-UniRule"/>
</dbReference>